<dbReference type="PROSITE" id="PS51898">
    <property type="entry name" value="TYR_RECOMBINASE"/>
    <property type="match status" value="1"/>
</dbReference>
<dbReference type="Pfam" id="PF00589">
    <property type="entry name" value="Phage_integrase"/>
    <property type="match status" value="1"/>
</dbReference>
<evidence type="ECO:0000256" key="3">
    <source>
        <dbReference type="ARBA" id="ARBA00023172"/>
    </source>
</evidence>
<dbReference type="GO" id="GO:0003677">
    <property type="term" value="F:DNA binding"/>
    <property type="evidence" value="ECO:0007669"/>
    <property type="project" value="UniProtKB-KW"/>
</dbReference>
<dbReference type="Proteomes" id="UP000295680">
    <property type="component" value="Unassembled WGS sequence"/>
</dbReference>
<reference evidence="5 6" key="1">
    <citation type="submission" date="2019-03" db="EMBL/GenBank/DDBJ databases">
        <title>Genomic Encyclopedia of Type Strains, Phase IV (KMG-IV): sequencing the most valuable type-strain genomes for metagenomic binning, comparative biology and taxonomic classification.</title>
        <authorList>
            <person name="Goeker M."/>
        </authorList>
    </citation>
    <scope>NUCLEOTIDE SEQUENCE [LARGE SCALE GENOMIC DNA]</scope>
    <source>
        <strain evidence="5 6">DSM 45934</strain>
    </source>
</reference>
<name>A0A4R2JRH0_9PSEU</name>
<evidence type="ECO:0000259" key="4">
    <source>
        <dbReference type="PROSITE" id="PS51898"/>
    </source>
</evidence>
<dbReference type="PANTHER" id="PTHR30349:SF64">
    <property type="entry name" value="PROPHAGE INTEGRASE INTD-RELATED"/>
    <property type="match status" value="1"/>
</dbReference>
<keyword evidence="3" id="KW-0233">DNA recombination</keyword>
<keyword evidence="6" id="KW-1185">Reference proteome</keyword>
<dbReference type="InterPro" id="IPR010998">
    <property type="entry name" value="Integrase_recombinase_N"/>
</dbReference>
<dbReference type="PANTHER" id="PTHR30349">
    <property type="entry name" value="PHAGE INTEGRASE-RELATED"/>
    <property type="match status" value="1"/>
</dbReference>
<dbReference type="CDD" id="cd01189">
    <property type="entry name" value="INT_ICEBs1_C_like"/>
    <property type="match status" value="1"/>
</dbReference>
<protein>
    <submittedName>
        <fullName evidence="5">Site-specific recombinase XerD</fullName>
    </submittedName>
</protein>
<dbReference type="SUPFAM" id="SSF56349">
    <property type="entry name" value="DNA breaking-rejoining enzymes"/>
    <property type="match status" value="1"/>
</dbReference>
<dbReference type="InterPro" id="IPR002104">
    <property type="entry name" value="Integrase_catalytic"/>
</dbReference>
<dbReference type="InterPro" id="IPR013762">
    <property type="entry name" value="Integrase-like_cat_sf"/>
</dbReference>
<dbReference type="AlphaFoldDB" id="A0A4R2JRH0"/>
<feature type="domain" description="Tyr recombinase" evidence="4">
    <location>
        <begin position="194"/>
        <end position="413"/>
    </location>
</feature>
<dbReference type="Gene3D" id="1.10.443.10">
    <property type="entry name" value="Intergrase catalytic core"/>
    <property type="match status" value="1"/>
</dbReference>
<comment type="caution">
    <text evidence="5">The sequence shown here is derived from an EMBL/GenBank/DDBJ whole genome shotgun (WGS) entry which is preliminary data.</text>
</comment>
<evidence type="ECO:0000313" key="5">
    <source>
        <dbReference type="EMBL" id="TCO59439.1"/>
    </source>
</evidence>
<dbReference type="EMBL" id="SLWS01000004">
    <property type="protein sequence ID" value="TCO59439.1"/>
    <property type="molecule type" value="Genomic_DNA"/>
</dbReference>
<dbReference type="InterPro" id="IPR050090">
    <property type="entry name" value="Tyrosine_recombinase_XerCD"/>
</dbReference>
<dbReference type="InterPro" id="IPR011010">
    <property type="entry name" value="DNA_brk_join_enz"/>
</dbReference>
<organism evidence="5 6">
    <name type="scientific">Actinocrispum wychmicini</name>
    <dbReference type="NCBI Taxonomy" id="1213861"/>
    <lineage>
        <taxon>Bacteria</taxon>
        <taxon>Bacillati</taxon>
        <taxon>Actinomycetota</taxon>
        <taxon>Actinomycetes</taxon>
        <taxon>Pseudonocardiales</taxon>
        <taxon>Pseudonocardiaceae</taxon>
        <taxon>Actinocrispum</taxon>
    </lineage>
</organism>
<gene>
    <name evidence="5" type="ORF">EV192_104281</name>
</gene>
<comment type="similarity">
    <text evidence="1">Belongs to the 'phage' integrase family.</text>
</comment>
<dbReference type="RefSeq" id="WP_243726943.1">
    <property type="nucleotide sequence ID" value="NZ_SLWS01000004.1"/>
</dbReference>
<dbReference type="Gene3D" id="1.10.150.130">
    <property type="match status" value="1"/>
</dbReference>
<keyword evidence="2" id="KW-0238">DNA-binding</keyword>
<dbReference type="GO" id="GO:0015074">
    <property type="term" value="P:DNA integration"/>
    <property type="evidence" value="ECO:0007669"/>
    <property type="project" value="InterPro"/>
</dbReference>
<evidence type="ECO:0000256" key="1">
    <source>
        <dbReference type="ARBA" id="ARBA00008857"/>
    </source>
</evidence>
<evidence type="ECO:0000313" key="6">
    <source>
        <dbReference type="Proteomes" id="UP000295680"/>
    </source>
</evidence>
<dbReference type="GO" id="GO:0006310">
    <property type="term" value="P:DNA recombination"/>
    <property type="evidence" value="ECO:0007669"/>
    <property type="project" value="UniProtKB-KW"/>
</dbReference>
<accession>A0A4R2JRH0</accession>
<sequence length="433" mass="49084">MAAGHIQDRWWRDKRDENGNVVLNAKNKPVREKTDLHGKGLRYKVRYPDPNNPGKETSESFPDGKLTRAKNFLAKVQTDVLTGVYIDPDAGKATLRSYVTGWLKGQSQDAHTVQTTTRRLNAQIYPFFKESSLESVTVVVARDWLAWMKGNQITEAYRAQIFDLMSAILSAAVEDKLIRSNPLRNKSIKRPKPEERKITPWQEVKIKKLHLALPHRYQVVVPLGAGAALRQMEIFGLSPDDIDRDALELHVNRQIRWIDPHPVFAPPKGGKTRVVPLGEGVLDALDDYLDTYEPVRVTLPWLEPTGKPVTVRLLIDKTDDGIGQFRGALTNNLWRGGNFLDEVWKRAFKAAGLEYTNRRDGMHALRHFCASNWLAQGSSIKEVSEYLGHHDPGYTLRIYTHLVPSSHKRARLASNKVFRPRRTRGVADEPGTA</sequence>
<proteinExistence type="inferred from homology"/>
<evidence type="ECO:0000256" key="2">
    <source>
        <dbReference type="ARBA" id="ARBA00023125"/>
    </source>
</evidence>